<keyword evidence="3" id="KW-1185">Reference proteome</keyword>
<gene>
    <name evidence="2" type="ORF">TRSC58_00772</name>
</gene>
<dbReference type="EMBL" id="AUPL01000772">
    <property type="protein sequence ID" value="ESL11476.1"/>
    <property type="molecule type" value="Genomic_DNA"/>
</dbReference>
<evidence type="ECO:0000256" key="1">
    <source>
        <dbReference type="SAM" id="MobiDB-lite"/>
    </source>
</evidence>
<evidence type="ECO:0000313" key="3">
    <source>
        <dbReference type="Proteomes" id="UP000031737"/>
    </source>
</evidence>
<dbReference type="VEuPathDB" id="TriTrypDB:TRSC58_00772"/>
<reference evidence="2 3" key="1">
    <citation type="submission" date="2013-07" db="EMBL/GenBank/DDBJ databases">
        <authorList>
            <person name="Stoco P.H."/>
            <person name="Wagner G."/>
            <person name="Gerber A."/>
            <person name="Zaha A."/>
            <person name="Thompson C."/>
            <person name="Bartholomeu D.C."/>
            <person name="Luckemeyer D.D."/>
            <person name="Bahia D."/>
            <person name="Loreto E."/>
            <person name="Prestes E.B."/>
            <person name="Lima F.M."/>
            <person name="Rodrigues-Luiz G."/>
            <person name="Vallejo G.A."/>
            <person name="Filho J.F."/>
            <person name="Monteiro K.M."/>
            <person name="Tyler K.M."/>
            <person name="de Almeida L.G."/>
            <person name="Ortiz M.F."/>
            <person name="Siervo M.A."/>
            <person name="de Moraes M.H."/>
            <person name="Cunha O.L."/>
            <person name="Mendonca-Neto R."/>
            <person name="Silva R."/>
            <person name="Teixeira S.M."/>
            <person name="Murta S.M."/>
            <person name="Sincero T.C."/>
            <person name="Mendes T.A."/>
            <person name="Urmenyi T.P."/>
            <person name="Silva V.G."/>
            <person name="da Rocha W.D."/>
            <person name="Andersson B."/>
            <person name="Romanha A.J."/>
            <person name="Steindel M."/>
            <person name="de Vasconcelos A.T."/>
            <person name="Grisard E.C."/>
        </authorList>
    </citation>
    <scope>NUCLEOTIDE SEQUENCE [LARGE SCALE GENOMIC DNA]</scope>
    <source>
        <strain evidence="2 3">SC58</strain>
    </source>
</reference>
<feature type="region of interest" description="Disordered" evidence="1">
    <location>
        <begin position="29"/>
        <end position="86"/>
    </location>
</feature>
<accession>A0A061JBK0</accession>
<evidence type="ECO:0000313" key="2">
    <source>
        <dbReference type="EMBL" id="ESL11476.1"/>
    </source>
</evidence>
<protein>
    <submittedName>
        <fullName evidence="2">Uncharacterized protein</fullName>
    </submittedName>
</protein>
<organism evidence="2 3">
    <name type="scientific">Trypanosoma rangeli SC58</name>
    <dbReference type="NCBI Taxonomy" id="429131"/>
    <lineage>
        <taxon>Eukaryota</taxon>
        <taxon>Discoba</taxon>
        <taxon>Euglenozoa</taxon>
        <taxon>Kinetoplastea</taxon>
        <taxon>Metakinetoplastina</taxon>
        <taxon>Trypanosomatida</taxon>
        <taxon>Trypanosomatidae</taxon>
        <taxon>Trypanosoma</taxon>
        <taxon>Herpetosoma</taxon>
    </lineage>
</organism>
<name>A0A061JBK0_TRYRA</name>
<proteinExistence type="predicted"/>
<sequence>MAKKHRVKRQKYVEHLRRLEKERDEYLAKRMRSKRSRAERNEEDIFGEAKDNLTMGESKRERKEAPGKDQAVVPSHEDKARDNKGDVFVEVKKAECKGEDATLPAVKAGGRRLNRKY</sequence>
<feature type="compositionally biased region" description="Basic and acidic residues" evidence="1">
    <location>
        <begin position="47"/>
        <end position="67"/>
    </location>
</feature>
<dbReference type="Proteomes" id="UP000031737">
    <property type="component" value="Unassembled WGS sequence"/>
</dbReference>
<dbReference type="AlphaFoldDB" id="A0A061JBK0"/>
<dbReference type="OrthoDB" id="267566at2759"/>
<comment type="caution">
    <text evidence="2">The sequence shown here is derived from an EMBL/GenBank/DDBJ whole genome shotgun (WGS) entry which is preliminary data.</text>
</comment>
<feature type="compositionally biased region" description="Basic and acidic residues" evidence="1">
    <location>
        <begin position="75"/>
        <end position="86"/>
    </location>
</feature>